<protein>
    <submittedName>
        <fullName evidence="1">Uncharacterized protein</fullName>
    </submittedName>
</protein>
<evidence type="ECO:0000313" key="2">
    <source>
        <dbReference type="Proteomes" id="UP001148737"/>
    </source>
</evidence>
<name>A0ACC1R880_9HYPO</name>
<gene>
    <name evidence="1" type="ORF">NLG97_g1303</name>
</gene>
<reference evidence="1" key="1">
    <citation type="submission" date="2022-07" db="EMBL/GenBank/DDBJ databases">
        <title>Genome Sequence of Lecanicillium saksenae.</title>
        <authorList>
            <person name="Buettner E."/>
        </authorList>
    </citation>
    <scope>NUCLEOTIDE SEQUENCE</scope>
    <source>
        <strain evidence="1">VT-O1</strain>
    </source>
</reference>
<proteinExistence type="predicted"/>
<evidence type="ECO:0000313" key="1">
    <source>
        <dbReference type="EMBL" id="KAJ3498204.1"/>
    </source>
</evidence>
<organism evidence="1 2">
    <name type="scientific">Lecanicillium saksenae</name>
    <dbReference type="NCBI Taxonomy" id="468837"/>
    <lineage>
        <taxon>Eukaryota</taxon>
        <taxon>Fungi</taxon>
        <taxon>Dikarya</taxon>
        <taxon>Ascomycota</taxon>
        <taxon>Pezizomycotina</taxon>
        <taxon>Sordariomycetes</taxon>
        <taxon>Hypocreomycetidae</taxon>
        <taxon>Hypocreales</taxon>
        <taxon>Cordycipitaceae</taxon>
        <taxon>Lecanicillium</taxon>
    </lineage>
</organism>
<sequence length="189" mass="21379">MKSSTSLKGNENCALEQYLRPDAVNFCNQNTGEILTFWFALKLDTSVSNEMEIPDVMVALATVEAILCNTKHYWQRRLAYIQLRRILDSLEEMMRVQSNHKPGSSQEALRTYAKALGQSGVGHVAHRKRLSLRWSLCTGDSLFLAVAYSDCAEVMVKNFSTTQETLRDISKKAVHAVRQKYNATTVFPI</sequence>
<keyword evidence="2" id="KW-1185">Reference proteome</keyword>
<accession>A0ACC1R880</accession>
<comment type="caution">
    <text evidence="1">The sequence shown here is derived from an EMBL/GenBank/DDBJ whole genome shotgun (WGS) entry which is preliminary data.</text>
</comment>
<dbReference type="EMBL" id="JANAKD010000064">
    <property type="protein sequence ID" value="KAJ3498204.1"/>
    <property type="molecule type" value="Genomic_DNA"/>
</dbReference>
<dbReference type="Proteomes" id="UP001148737">
    <property type="component" value="Unassembled WGS sequence"/>
</dbReference>